<gene>
    <name evidence="2" type="ordered locus">Dbac_0498</name>
</gene>
<keyword evidence="1" id="KW-0732">Signal</keyword>
<feature type="chain" id="PRO_5002978876" description="DUF306 domain-containing protein" evidence="1">
    <location>
        <begin position="28"/>
        <end position="142"/>
    </location>
</feature>
<dbReference type="Proteomes" id="UP000002216">
    <property type="component" value="Chromosome"/>
</dbReference>
<sequence length="142" mass="15990">MTRCEMKVPLGIALIMFFLCCSIGVYAHNETAGEDIIIVARNYVTVELSETGVVMGSKKGRFEPAEFKGVEGTTVLLFMYNRISRDKCVHLVSSLYEMDPADTGPRVDHVLSFLKDNKLLLTSKYPNPSLNFGMNKFRIEEE</sequence>
<dbReference type="OrthoDB" id="5471352at2"/>
<evidence type="ECO:0000313" key="3">
    <source>
        <dbReference type="Proteomes" id="UP000002216"/>
    </source>
</evidence>
<evidence type="ECO:0008006" key="4">
    <source>
        <dbReference type="Google" id="ProtNLM"/>
    </source>
</evidence>
<dbReference type="HOGENOM" id="CLU_1812652_0_0_7"/>
<evidence type="ECO:0000313" key="2">
    <source>
        <dbReference type="EMBL" id="ACU88623.1"/>
    </source>
</evidence>
<proteinExistence type="predicted"/>
<accession>C7LWD1</accession>
<organism evidence="2 3">
    <name type="scientific">Desulfomicrobium baculatum (strain DSM 4028 / VKM B-1378 / X)</name>
    <name type="common">Desulfovibrio baculatus</name>
    <dbReference type="NCBI Taxonomy" id="525897"/>
    <lineage>
        <taxon>Bacteria</taxon>
        <taxon>Pseudomonadati</taxon>
        <taxon>Thermodesulfobacteriota</taxon>
        <taxon>Desulfovibrionia</taxon>
        <taxon>Desulfovibrionales</taxon>
        <taxon>Desulfomicrobiaceae</taxon>
        <taxon>Desulfomicrobium</taxon>
    </lineage>
</organism>
<dbReference type="EMBL" id="CP001629">
    <property type="protein sequence ID" value="ACU88623.1"/>
    <property type="molecule type" value="Genomic_DNA"/>
</dbReference>
<evidence type="ECO:0000256" key="1">
    <source>
        <dbReference type="SAM" id="SignalP"/>
    </source>
</evidence>
<reference evidence="2 3" key="1">
    <citation type="journal article" date="2009" name="Stand. Genomic Sci.">
        <title>Complete genome sequence of Desulfomicrobium baculatum type strain (X).</title>
        <authorList>
            <person name="Copeland A."/>
            <person name="Spring S."/>
            <person name="Goker M."/>
            <person name="Schneider S."/>
            <person name="Lapidus A."/>
            <person name="Del Rio T.G."/>
            <person name="Tice H."/>
            <person name="Cheng J.F."/>
            <person name="Chen F."/>
            <person name="Nolan M."/>
            <person name="Bruce D."/>
            <person name="Goodwin L."/>
            <person name="Pitluck S."/>
            <person name="Ivanova N."/>
            <person name="Mavrommatis K."/>
            <person name="Ovchinnikova G."/>
            <person name="Pati A."/>
            <person name="Chen A."/>
            <person name="Palaniappan K."/>
            <person name="Land M."/>
            <person name="Hauser L."/>
            <person name="Chang Y.J."/>
            <person name="Jeffries C.C."/>
            <person name="Meincke L."/>
            <person name="Sims D."/>
            <person name="Brettin T."/>
            <person name="Detter J.C."/>
            <person name="Han C."/>
            <person name="Chain P."/>
            <person name="Bristow J."/>
            <person name="Eisen J.A."/>
            <person name="Markowitz V."/>
            <person name="Hugenholtz P."/>
            <person name="Kyrpides N.C."/>
            <person name="Klenk H.P."/>
            <person name="Lucas S."/>
        </authorList>
    </citation>
    <scope>NUCLEOTIDE SEQUENCE [LARGE SCALE GENOMIC DNA]</scope>
    <source>
        <strain evidence="3">DSM 4028 / VKM B-1378 / X</strain>
    </source>
</reference>
<protein>
    <recommendedName>
        <fullName evidence="4">DUF306 domain-containing protein</fullName>
    </recommendedName>
</protein>
<name>C7LWD1_DESBD</name>
<dbReference type="AlphaFoldDB" id="C7LWD1"/>
<dbReference type="KEGG" id="dba:Dbac_0498"/>
<feature type="signal peptide" evidence="1">
    <location>
        <begin position="1"/>
        <end position="27"/>
    </location>
</feature>
<keyword evidence="3" id="KW-1185">Reference proteome</keyword>
<dbReference type="RefSeq" id="WP_012805706.1">
    <property type="nucleotide sequence ID" value="NC_013173.1"/>
</dbReference>